<protein>
    <submittedName>
        <fullName evidence="3">Uncharacterized protein</fullName>
    </submittedName>
</protein>
<keyword evidence="2" id="KW-0812">Transmembrane</keyword>
<feature type="region of interest" description="Disordered" evidence="1">
    <location>
        <begin position="672"/>
        <end position="707"/>
    </location>
</feature>
<evidence type="ECO:0000313" key="4">
    <source>
        <dbReference type="Proteomes" id="UP001500956"/>
    </source>
</evidence>
<keyword evidence="2" id="KW-1133">Transmembrane helix</keyword>
<name>A0ABP8YKV4_9MICO</name>
<proteinExistence type="predicted"/>
<dbReference type="RefSeq" id="WP_172150530.1">
    <property type="nucleotide sequence ID" value="NZ_BAABID010000009.1"/>
</dbReference>
<keyword evidence="2" id="KW-0472">Membrane</keyword>
<dbReference type="InterPro" id="IPR046112">
    <property type="entry name" value="DUF6049"/>
</dbReference>
<organism evidence="3 4">
    <name type="scientific">Isoptericola chiayiensis</name>
    <dbReference type="NCBI Taxonomy" id="579446"/>
    <lineage>
        <taxon>Bacteria</taxon>
        <taxon>Bacillati</taxon>
        <taxon>Actinomycetota</taxon>
        <taxon>Actinomycetes</taxon>
        <taxon>Micrococcales</taxon>
        <taxon>Promicromonosporaceae</taxon>
        <taxon>Isoptericola</taxon>
    </lineage>
</organism>
<gene>
    <name evidence="3" type="ORF">GCM10023216_22430</name>
</gene>
<dbReference type="Pfam" id="PF19516">
    <property type="entry name" value="DUF6049"/>
    <property type="match status" value="1"/>
</dbReference>
<evidence type="ECO:0000256" key="1">
    <source>
        <dbReference type="SAM" id="MobiDB-lite"/>
    </source>
</evidence>
<accession>A0ABP8YKV4</accession>
<dbReference type="Proteomes" id="UP001500956">
    <property type="component" value="Unassembled WGS sequence"/>
</dbReference>
<feature type="transmembrane region" description="Helical" evidence="2">
    <location>
        <begin position="647"/>
        <end position="668"/>
    </location>
</feature>
<reference evidence="4" key="1">
    <citation type="journal article" date="2019" name="Int. J. Syst. Evol. Microbiol.">
        <title>The Global Catalogue of Microorganisms (GCM) 10K type strain sequencing project: providing services to taxonomists for standard genome sequencing and annotation.</title>
        <authorList>
            <consortium name="The Broad Institute Genomics Platform"/>
            <consortium name="The Broad Institute Genome Sequencing Center for Infectious Disease"/>
            <person name="Wu L."/>
            <person name="Ma J."/>
        </authorList>
    </citation>
    <scope>NUCLEOTIDE SEQUENCE [LARGE SCALE GENOMIC DNA]</scope>
    <source>
        <strain evidence="4">JCM 18063</strain>
    </source>
</reference>
<keyword evidence="4" id="KW-1185">Reference proteome</keyword>
<dbReference type="EMBL" id="BAABID010000009">
    <property type="protein sequence ID" value="GAA4730262.1"/>
    <property type="molecule type" value="Genomic_DNA"/>
</dbReference>
<sequence>MTRTAPSRGAGDLRSALAVLVGTLLACLVLVGTPQPAVAHESVTLTLVTQSPTVVGPQDTQEVTVRIDNAGEEPLTDVQADLGVGWRPLSTRSEIAAWADDGSDLTNTSQARESVDRIPPGGSAEVELSLDVAALRLGDDAFWGPRSLSVEVTSGGETLDVLHSFLMYDPDGGTDRAGSSAPDPLRLALVAPVTGPAPDPADEARYAEAVVAGTAEGGALERLLDAATEGSAALSLAVDPAVVAAAGGSGDPEAAAWDRRLRGADDVVLLPPYDTDLAALAHAGAGSAAVAAATDPATLLPGAAALPTAWDTTVAWPQGVVDQATLAVTGAADAGYALVAEGVTEVPGAVPAARDTVSTTAGDVPVVVADDVLSDLVAAGSEGSGTSGSTLDVQRLLAETAVLAGTAADAGTTGTAVAALPRGWSPDVDAFESLVTALDSTGWVETAGLGEVLAAEPQPGTHTEPEGTVVDDAELAPDDVRRLLRAGQAVEEFASVAADPAELTGPVGRDLVSPLALAYRDAPQARDAATRLALTRADQVRTGVSVGQRGDVTLISDSGALPVRVRNDLPVDATVTVSLTPSDPRVVVETSPTVVVPAGESRDAQVRVRAIGSGDVDLAVEVLAPSGVPVAEPTSFAVRVRAGWETVGTAVIAVAVALLFLGGIWRTIRRGRSDSRTTGTEVAESVTPAGDGPPLTDTTQDVEDAPR</sequence>
<evidence type="ECO:0000256" key="2">
    <source>
        <dbReference type="SAM" id="Phobius"/>
    </source>
</evidence>
<evidence type="ECO:0000313" key="3">
    <source>
        <dbReference type="EMBL" id="GAA4730262.1"/>
    </source>
</evidence>
<dbReference type="PROSITE" id="PS51257">
    <property type="entry name" value="PROKAR_LIPOPROTEIN"/>
    <property type="match status" value="1"/>
</dbReference>
<comment type="caution">
    <text evidence="3">The sequence shown here is derived from an EMBL/GenBank/DDBJ whole genome shotgun (WGS) entry which is preliminary data.</text>
</comment>